<evidence type="ECO:0000313" key="1">
    <source>
        <dbReference type="EMBL" id="BCB77326.1"/>
    </source>
</evidence>
<organism evidence="1 2">
    <name type="scientific">Phytohabitans flavus</name>
    <dbReference type="NCBI Taxonomy" id="1076124"/>
    <lineage>
        <taxon>Bacteria</taxon>
        <taxon>Bacillati</taxon>
        <taxon>Actinomycetota</taxon>
        <taxon>Actinomycetes</taxon>
        <taxon>Micromonosporales</taxon>
        <taxon>Micromonosporaceae</taxon>
    </lineage>
</organism>
<accession>A0A6F8XU22</accession>
<dbReference type="KEGG" id="pfla:Pflav_037360"/>
<sequence length="268" mass="30334">MSFDLDHYKQTAKAVDVDDIDFDDFRDQPLSDDAIRCLHYMTDVETHTVCYLRDLLVTPSHQNPRITAFLTMWNFEEYWHGDVIDRILAVHHEVNGLPRHRSVRLSQGFKGNVVTPITQCLAAAVVGEDFIATHMTFGAVNEWSAHAAYGRLIELERHATLTKILQRIQQQESRHLAFYMSEARERLEKSRKAQRVTRFALRRLWAPVGSSISPKPETRFVLNHLLGGEGGGKIVKMLDSKVDKLPGQEGLSVVAKAMKAFGVRVAAA</sequence>
<dbReference type="InterPro" id="IPR012348">
    <property type="entry name" value="RNR-like"/>
</dbReference>
<dbReference type="Gene3D" id="1.10.620.20">
    <property type="entry name" value="Ribonucleotide Reductase, subunit A"/>
    <property type="match status" value="1"/>
</dbReference>
<name>A0A6F8XU22_9ACTN</name>
<dbReference type="GO" id="GO:0016491">
    <property type="term" value="F:oxidoreductase activity"/>
    <property type="evidence" value="ECO:0007669"/>
    <property type="project" value="InterPro"/>
</dbReference>
<keyword evidence="2" id="KW-1185">Reference proteome</keyword>
<gene>
    <name evidence="1" type="ORF">Pflav_037360</name>
</gene>
<evidence type="ECO:0008006" key="3">
    <source>
        <dbReference type="Google" id="ProtNLM"/>
    </source>
</evidence>
<reference evidence="1 2" key="1">
    <citation type="submission" date="2020-03" db="EMBL/GenBank/DDBJ databases">
        <title>Whole genome shotgun sequence of Phytohabitans flavus NBRC 107702.</title>
        <authorList>
            <person name="Komaki H."/>
            <person name="Tamura T."/>
        </authorList>
    </citation>
    <scope>NUCLEOTIDE SEQUENCE [LARGE SCALE GENOMIC DNA]</scope>
    <source>
        <strain evidence="1 2">NBRC 107702</strain>
    </source>
</reference>
<proteinExistence type="predicted"/>
<dbReference type="InterPro" id="IPR009078">
    <property type="entry name" value="Ferritin-like_SF"/>
</dbReference>
<dbReference type="AlphaFoldDB" id="A0A6F8XU22"/>
<protein>
    <recommendedName>
        <fullName evidence="3">Ferritin-like domain-containing protein</fullName>
    </recommendedName>
</protein>
<dbReference type="RefSeq" id="WP_173037146.1">
    <property type="nucleotide sequence ID" value="NZ_AP022870.1"/>
</dbReference>
<dbReference type="EMBL" id="AP022870">
    <property type="protein sequence ID" value="BCB77326.1"/>
    <property type="molecule type" value="Genomic_DNA"/>
</dbReference>
<dbReference type="SUPFAM" id="SSF47240">
    <property type="entry name" value="Ferritin-like"/>
    <property type="match status" value="1"/>
</dbReference>
<evidence type="ECO:0000313" key="2">
    <source>
        <dbReference type="Proteomes" id="UP000502508"/>
    </source>
</evidence>
<dbReference type="Proteomes" id="UP000502508">
    <property type="component" value="Chromosome"/>
</dbReference>
<reference evidence="1 2" key="2">
    <citation type="submission" date="2020-03" db="EMBL/GenBank/DDBJ databases">
        <authorList>
            <person name="Ichikawa N."/>
            <person name="Kimura A."/>
            <person name="Kitahashi Y."/>
            <person name="Uohara A."/>
        </authorList>
    </citation>
    <scope>NUCLEOTIDE SEQUENCE [LARGE SCALE GENOMIC DNA]</scope>
    <source>
        <strain evidence="1 2">NBRC 107702</strain>
    </source>
</reference>